<dbReference type="InterPro" id="IPR000873">
    <property type="entry name" value="AMP-dep_synth/lig_dom"/>
</dbReference>
<dbReference type="InterPro" id="IPR006162">
    <property type="entry name" value="Ppantetheine_attach_site"/>
</dbReference>
<dbReference type="Gene3D" id="3.30.300.30">
    <property type="match status" value="1"/>
</dbReference>
<organism evidence="6 7">
    <name type="scientific">Micromonospora pallida</name>
    <dbReference type="NCBI Taxonomy" id="145854"/>
    <lineage>
        <taxon>Bacteria</taxon>
        <taxon>Bacillati</taxon>
        <taxon>Actinomycetota</taxon>
        <taxon>Actinomycetes</taxon>
        <taxon>Micromonosporales</taxon>
        <taxon>Micromonosporaceae</taxon>
        <taxon>Micromonospora</taxon>
    </lineage>
</organism>
<evidence type="ECO:0000313" key="6">
    <source>
        <dbReference type="EMBL" id="SCL23407.1"/>
    </source>
</evidence>
<dbReference type="STRING" id="145854.GA0074692_1575"/>
<evidence type="ECO:0000259" key="5">
    <source>
        <dbReference type="PROSITE" id="PS50075"/>
    </source>
</evidence>
<dbReference type="PROSITE" id="PS00455">
    <property type="entry name" value="AMP_BINDING"/>
    <property type="match status" value="1"/>
</dbReference>
<evidence type="ECO:0000256" key="3">
    <source>
        <dbReference type="ARBA" id="ARBA00022553"/>
    </source>
</evidence>
<sequence>MADEPVDADLDITITYATDLFGQETVELLGKRLAAILGQVARQPATPISRLDILTPAERRQMLAEATGTAASSVPCSVVAAFDEQADRTPDAVALTDGHIALSYADLRHRAEALARTLRAAGVTTETPVPMLMQRSVDLVVGILAVLKAGGAYLPIHTAYPLSRMRAVAADSTSPVLLVDAAFRDHELVVGERAAGRQVLTCEPDPSVMVTDLPDVHPDQLCYVMYTSGSTGEPKGIQITHQGVVDLVRDPSWTMHTDDRTLFHSPHAFDASTWELWGPLLAGGQVVVAPPGNLDAAALQKLLHEHKITRLSLTAGLFRVVADELVDAFAGLTEVTTGGDVISAQAVNHTLEHCPDTIVRTTYGPTEMTLCVTQYPWRHGEQAGATVPLGLPLRDTHLYVLDRHLQPVPVGVSGELYLAGAGTARGYVNRPDLTATRFVVNPYGPPGARMYRTGDLARWDAAGNLHFLGRTDDQVKIRGFRIELGEIETSLTARPDVRHAAVIAREDQPGDKRLVAYLVPTDDGTPIDLAQLRRELGAQLPDYMVPSAYVTMAALPITANGKLDRNALPAPERHTTTDDTPRTARQDVLCRLFADVLGLPDVGTGDNFFDLGGHSLLATRLVNRIRTTLGVELGVRQLFENPTVAALEPHLTSARPARPTLRARSTGNR</sequence>
<dbReference type="Gene3D" id="3.40.50.980">
    <property type="match status" value="2"/>
</dbReference>
<keyword evidence="2" id="KW-0596">Phosphopantetheine</keyword>
<dbReference type="GO" id="GO:0031177">
    <property type="term" value="F:phosphopantetheine binding"/>
    <property type="evidence" value="ECO:0007669"/>
    <property type="project" value="InterPro"/>
</dbReference>
<feature type="domain" description="Carrier" evidence="5">
    <location>
        <begin position="580"/>
        <end position="655"/>
    </location>
</feature>
<dbReference type="SMART" id="SM00823">
    <property type="entry name" value="PKS_PP"/>
    <property type="match status" value="1"/>
</dbReference>
<dbReference type="Proteomes" id="UP000198959">
    <property type="component" value="Unassembled WGS sequence"/>
</dbReference>
<keyword evidence="7" id="KW-1185">Reference proteome</keyword>
<dbReference type="PANTHER" id="PTHR45527">
    <property type="entry name" value="NONRIBOSOMAL PEPTIDE SYNTHETASE"/>
    <property type="match status" value="1"/>
</dbReference>
<dbReference type="FunFam" id="3.30.300.30:FF:000010">
    <property type="entry name" value="Enterobactin synthetase component F"/>
    <property type="match status" value="1"/>
</dbReference>
<dbReference type="GO" id="GO:0044550">
    <property type="term" value="P:secondary metabolite biosynthetic process"/>
    <property type="evidence" value="ECO:0007669"/>
    <property type="project" value="TreeGrafter"/>
</dbReference>
<accession>A0A1C6S1W9</accession>
<dbReference type="Gene3D" id="2.30.38.10">
    <property type="entry name" value="Luciferase, Domain 3"/>
    <property type="match status" value="1"/>
</dbReference>
<dbReference type="PROSITE" id="PS00012">
    <property type="entry name" value="PHOSPHOPANTETHEINE"/>
    <property type="match status" value="1"/>
</dbReference>
<dbReference type="Pfam" id="PF00550">
    <property type="entry name" value="PP-binding"/>
    <property type="match status" value="1"/>
</dbReference>
<dbReference type="FunFam" id="3.40.50.980:FF:000001">
    <property type="entry name" value="Non-ribosomal peptide synthetase"/>
    <property type="match status" value="1"/>
</dbReference>
<name>A0A1C6S1W9_9ACTN</name>
<dbReference type="FunFam" id="2.30.38.10:FF:000001">
    <property type="entry name" value="Non-ribosomal peptide synthetase PvdI"/>
    <property type="match status" value="1"/>
</dbReference>
<dbReference type="AlphaFoldDB" id="A0A1C6S1W9"/>
<comment type="cofactor">
    <cofactor evidence="1">
        <name>pantetheine 4'-phosphate</name>
        <dbReference type="ChEBI" id="CHEBI:47942"/>
    </cofactor>
</comment>
<keyword evidence="3" id="KW-0597">Phosphoprotein</keyword>
<dbReference type="FunFam" id="1.10.1200.10:FF:000016">
    <property type="entry name" value="Non-ribosomal peptide synthase"/>
    <property type="match status" value="1"/>
</dbReference>
<dbReference type="SUPFAM" id="SSF56801">
    <property type="entry name" value="Acetyl-CoA synthetase-like"/>
    <property type="match status" value="1"/>
</dbReference>
<dbReference type="EMBL" id="FMHW01000002">
    <property type="protein sequence ID" value="SCL23407.1"/>
    <property type="molecule type" value="Genomic_DNA"/>
</dbReference>
<dbReference type="Gene3D" id="3.30.559.30">
    <property type="entry name" value="Nonribosomal peptide synthetase, condensation domain"/>
    <property type="match status" value="1"/>
</dbReference>
<dbReference type="InterPro" id="IPR029058">
    <property type="entry name" value="AB_hydrolase_fold"/>
</dbReference>
<dbReference type="GO" id="GO:0072330">
    <property type="term" value="P:monocarboxylic acid biosynthetic process"/>
    <property type="evidence" value="ECO:0007669"/>
    <property type="project" value="UniProtKB-ARBA"/>
</dbReference>
<dbReference type="InterPro" id="IPR020845">
    <property type="entry name" value="AMP-binding_CS"/>
</dbReference>
<dbReference type="Pfam" id="PF13193">
    <property type="entry name" value="AMP-binding_C"/>
    <property type="match status" value="1"/>
</dbReference>
<dbReference type="InterPro" id="IPR020806">
    <property type="entry name" value="PKS_PP-bd"/>
</dbReference>
<protein>
    <submittedName>
        <fullName evidence="6">Amino acid adenylation domain-containing protein</fullName>
    </submittedName>
</protein>
<dbReference type="InterPro" id="IPR045851">
    <property type="entry name" value="AMP-bd_C_sf"/>
</dbReference>
<proteinExistence type="predicted"/>
<dbReference type="PROSITE" id="PS50075">
    <property type="entry name" value="CARRIER"/>
    <property type="match status" value="1"/>
</dbReference>
<dbReference type="GO" id="GO:0005829">
    <property type="term" value="C:cytosol"/>
    <property type="evidence" value="ECO:0007669"/>
    <property type="project" value="TreeGrafter"/>
</dbReference>
<dbReference type="InterPro" id="IPR010071">
    <property type="entry name" value="AA_adenyl_dom"/>
</dbReference>
<evidence type="ECO:0000256" key="1">
    <source>
        <dbReference type="ARBA" id="ARBA00001957"/>
    </source>
</evidence>
<reference evidence="7" key="1">
    <citation type="submission" date="2016-06" db="EMBL/GenBank/DDBJ databases">
        <authorList>
            <person name="Varghese N."/>
            <person name="Submissions Spin"/>
        </authorList>
    </citation>
    <scope>NUCLEOTIDE SEQUENCE [LARGE SCALE GENOMIC DNA]</scope>
    <source>
        <strain evidence="7">DSM 43817</strain>
    </source>
</reference>
<dbReference type="InterPro" id="IPR025110">
    <property type="entry name" value="AMP-bd_C"/>
</dbReference>
<dbReference type="SUPFAM" id="SSF47336">
    <property type="entry name" value="ACP-like"/>
    <property type="match status" value="1"/>
</dbReference>
<dbReference type="InterPro" id="IPR009081">
    <property type="entry name" value="PP-bd_ACP"/>
</dbReference>
<dbReference type="Pfam" id="PF00501">
    <property type="entry name" value="AMP-binding"/>
    <property type="match status" value="1"/>
</dbReference>
<evidence type="ECO:0000256" key="4">
    <source>
        <dbReference type="SAM" id="MobiDB-lite"/>
    </source>
</evidence>
<dbReference type="CDD" id="cd12117">
    <property type="entry name" value="A_NRPS_Srf_like"/>
    <property type="match status" value="1"/>
</dbReference>
<dbReference type="NCBIfam" id="TIGR01733">
    <property type="entry name" value="AA-adenyl-dom"/>
    <property type="match status" value="1"/>
</dbReference>
<gene>
    <name evidence="6" type="ORF">GA0074692_1575</name>
</gene>
<dbReference type="PANTHER" id="PTHR45527:SF1">
    <property type="entry name" value="FATTY ACID SYNTHASE"/>
    <property type="match status" value="1"/>
</dbReference>
<evidence type="ECO:0000256" key="2">
    <source>
        <dbReference type="ARBA" id="ARBA00022450"/>
    </source>
</evidence>
<dbReference type="GO" id="GO:0043041">
    <property type="term" value="P:amino acid activation for nonribosomal peptide biosynthetic process"/>
    <property type="evidence" value="ECO:0007669"/>
    <property type="project" value="TreeGrafter"/>
</dbReference>
<feature type="region of interest" description="Disordered" evidence="4">
    <location>
        <begin position="650"/>
        <end position="669"/>
    </location>
</feature>
<evidence type="ECO:0000313" key="7">
    <source>
        <dbReference type="Proteomes" id="UP000198959"/>
    </source>
</evidence>
<dbReference type="InterPro" id="IPR036736">
    <property type="entry name" value="ACP-like_sf"/>
</dbReference>
<dbReference type="Gene3D" id="3.40.50.1820">
    <property type="entry name" value="alpha/beta hydrolase"/>
    <property type="match status" value="1"/>
</dbReference>